<comment type="caution">
    <text evidence="1">The sequence shown here is derived from an EMBL/GenBank/DDBJ whole genome shotgun (WGS) entry which is preliminary data.</text>
</comment>
<dbReference type="Proteomes" id="UP000663881">
    <property type="component" value="Unassembled WGS sequence"/>
</dbReference>
<evidence type="ECO:0000313" key="2">
    <source>
        <dbReference type="Proteomes" id="UP000663881"/>
    </source>
</evidence>
<evidence type="ECO:0000313" key="1">
    <source>
        <dbReference type="EMBL" id="CAF4448092.1"/>
    </source>
</evidence>
<organism evidence="1 2">
    <name type="scientific">Adineta steineri</name>
    <dbReference type="NCBI Taxonomy" id="433720"/>
    <lineage>
        <taxon>Eukaryota</taxon>
        <taxon>Metazoa</taxon>
        <taxon>Spiralia</taxon>
        <taxon>Gnathifera</taxon>
        <taxon>Rotifera</taxon>
        <taxon>Eurotatoria</taxon>
        <taxon>Bdelloidea</taxon>
        <taxon>Adinetida</taxon>
        <taxon>Adinetidae</taxon>
        <taxon>Adineta</taxon>
    </lineage>
</organism>
<reference evidence="1" key="1">
    <citation type="submission" date="2021-02" db="EMBL/GenBank/DDBJ databases">
        <authorList>
            <person name="Nowell W R."/>
        </authorList>
    </citation>
    <scope>NUCLEOTIDE SEQUENCE</scope>
</reference>
<protein>
    <submittedName>
        <fullName evidence="1">Uncharacterized protein</fullName>
    </submittedName>
</protein>
<proteinExistence type="predicted"/>
<feature type="non-terminal residue" evidence="1">
    <location>
        <position position="38"/>
    </location>
</feature>
<dbReference type="AlphaFoldDB" id="A0A820SC76"/>
<dbReference type="EMBL" id="CAJOAY010034911">
    <property type="protein sequence ID" value="CAF4448092.1"/>
    <property type="molecule type" value="Genomic_DNA"/>
</dbReference>
<gene>
    <name evidence="1" type="ORF">OKA104_LOCUS54006</name>
</gene>
<name>A0A820SC76_9BILA</name>
<sequence length="38" mass="4165">MSCQSVFLYEIQLAPVGKKDKLIKSLLGCVQRLTTGVP</sequence>
<accession>A0A820SC76</accession>